<organism evidence="2 3">
    <name type="scientific">Herrania umbratica</name>
    <dbReference type="NCBI Taxonomy" id="108875"/>
    <lineage>
        <taxon>Eukaryota</taxon>
        <taxon>Viridiplantae</taxon>
        <taxon>Streptophyta</taxon>
        <taxon>Embryophyta</taxon>
        <taxon>Tracheophyta</taxon>
        <taxon>Spermatophyta</taxon>
        <taxon>Magnoliopsida</taxon>
        <taxon>eudicotyledons</taxon>
        <taxon>Gunneridae</taxon>
        <taxon>Pentapetalae</taxon>
        <taxon>rosids</taxon>
        <taxon>malvids</taxon>
        <taxon>Malvales</taxon>
        <taxon>Malvaceae</taxon>
        <taxon>Byttnerioideae</taxon>
        <taxon>Herrania</taxon>
    </lineage>
</organism>
<dbReference type="Proteomes" id="UP000504621">
    <property type="component" value="Unplaced"/>
</dbReference>
<name>A0A6J1BNA7_9ROSI</name>
<evidence type="ECO:0000313" key="2">
    <source>
        <dbReference type="Proteomes" id="UP000504621"/>
    </source>
</evidence>
<sequence>MPRLAAHCSDTKSSEAPVSTSASTDCPAMIISAYMSPLARLLVLLTAPSSTEPNRAAWSDCGSSSEAIATSLVRFGQSRTRCGPSHKKQPVGWSSLFLKDLHFEVCPCRLGSNLPSFRPLPWLK</sequence>
<evidence type="ECO:0000256" key="1">
    <source>
        <dbReference type="SAM" id="MobiDB-lite"/>
    </source>
</evidence>
<dbReference type="RefSeq" id="XP_021300931.1">
    <property type="nucleotide sequence ID" value="XM_021445256.1"/>
</dbReference>
<protein>
    <submittedName>
        <fullName evidence="3">Uncharacterized protein LOC110429295</fullName>
    </submittedName>
</protein>
<reference evidence="3" key="1">
    <citation type="submission" date="2025-08" db="UniProtKB">
        <authorList>
            <consortium name="RefSeq"/>
        </authorList>
    </citation>
    <scope>IDENTIFICATION</scope>
    <source>
        <tissue evidence="3">Leaf</tissue>
    </source>
</reference>
<dbReference type="AlphaFoldDB" id="A0A6J1BNA7"/>
<proteinExistence type="predicted"/>
<evidence type="ECO:0000313" key="3">
    <source>
        <dbReference type="RefSeq" id="XP_021300931.1"/>
    </source>
</evidence>
<keyword evidence="2" id="KW-1185">Reference proteome</keyword>
<feature type="region of interest" description="Disordered" evidence="1">
    <location>
        <begin position="1"/>
        <end position="22"/>
    </location>
</feature>
<accession>A0A6J1BNA7</accession>
<dbReference type="GeneID" id="110429295"/>
<gene>
    <name evidence="3" type="primary">LOC110429295</name>
</gene>